<dbReference type="PANTHER" id="PTHR11071">
    <property type="entry name" value="PEPTIDYL-PROLYL CIS-TRANS ISOMERASE"/>
    <property type="match status" value="1"/>
</dbReference>
<dbReference type="Gene3D" id="1.25.40.10">
    <property type="entry name" value="Tetratricopeptide repeat domain"/>
    <property type="match status" value="1"/>
</dbReference>
<evidence type="ECO:0000256" key="6">
    <source>
        <dbReference type="ARBA" id="ARBA00023235"/>
    </source>
</evidence>
<keyword evidence="3" id="KW-0677">Repeat</keyword>
<accession>A0A1G4JLG5</accession>
<feature type="domain" description="PPIase cyclophilin-type" evidence="8">
    <location>
        <begin position="7"/>
        <end position="197"/>
    </location>
</feature>
<evidence type="ECO:0000256" key="3">
    <source>
        <dbReference type="ARBA" id="ARBA00022737"/>
    </source>
</evidence>
<dbReference type="Pfam" id="PF00515">
    <property type="entry name" value="TPR_1"/>
    <property type="match status" value="1"/>
</dbReference>
<dbReference type="PRINTS" id="PR00153">
    <property type="entry name" value="CSAPPISMRASE"/>
</dbReference>
<dbReference type="InterPro" id="IPR019734">
    <property type="entry name" value="TPR_rpt"/>
</dbReference>
<dbReference type="EC" id="5.2.1.8" evidence="2"/>
<dbReference type="Proteomes" id="UP000191144">
    <property type="component" value="Chromosome E"/>
</dbReference>
<keyword evidence="10" id="KW-1185">Reference proteome</keyword>
<protein>
    <recommendedName>
        <fullName evidence="2">peptidylprolyl isomerase</fullName>
        <ecNumber evidence="2">5.2.1.8</ecNumber>
    </recommendedName>
</protein>
<proteinExistence type="predicted"/>
<evidence type="ECO:0000256" key="2">
    <source>
        <dbReference type="ARBA" id="ARBA00013194"/>
    </source>
</evidence>
<evidence type="ECO:0000256" key="5">
    <source>
        <dbReference type="ARBA" id="ARBA00023110"/>
    </source>
</evidence>
<keyword evidence="6" id="KW-0413">Isomerase</keyword>
<dbReference type="GO" id="GO:0005829">
    <property type="term" value="C:cytosol"/>
    <property type="evidence" value="ECO:0007669"/>
    <property type="project" value="TreeGrafter"/>
</dbReference>
<evidence type="ECO:0000256" key="7">
    <source>
        <dbReference type="PROSITE-ProRule" id="PRU00339"/>
    </source>
</evidence>
<evidence type="ECO:0000256" key="1">
    <source>
        <dbReference type="ARBA" id="ARBA00000971"/>
    </source>
</evidence>
<feature type="repeat" description="TPR" evidence="7">
    <location>
        <begin position="331"/>
        <end position="364"/>
    </location>
</feature>
<dbReference type="GO" id="GO:0003755">
    <property type="term" value="F:peptidyl-prolyl cis-trans isomerase activity"/>
    <property type="evidence" value="ECO:0007669"/>
    <property type="project" value="UniProtKB-KW"/>
</dbReference>
<dbReference type="SMART" id="SM00028">
    <property type="entry name" value="TPR"/>
    <property type="match status" value="3"/>
</dbReference>
<organism evidence="9 10">
    <name type="scientific">Lachancea meyersii CBS 8951</name>
    <dbReference type="NCBI Taxonomy" id="1266667"/>
    <lineage>
        <taxon>Eukaryota</taxon>
        <taxon>Fungi</taxon>
        <taxon>Dikarya</taxon>
        <taxon>Ascomycota</taxon>
        <taxon>Saccharomycotina</taxon>
        <taxon>Saccharomycetes</taxon>
        <taxon>Saccharomycetales</taxon>
        <taxon>Saccharomycetaceae</taxon>
        <taxon>Lachancea</taxon>
    </lineage>
</organism>
<dbReference type="InterPro" id="IPR002130">
    <property type="entry name" value="Cyclophilin-type_PPIase_dom"/>
</dbReference>
<evidence type="ECO:0000313" key="10">
    <source>
        <dbReference type="Proteomes" id="UP000191144"/>
    </source>
</evidence>
<dbReference type="OrthoDB" id="407558at2759"/>
<dbReference type="SUPFAM" id="SSF48452">
    <property type="entry name" value="TPR-like"/>
    <property type="match status" value="1"/>
</dbReference>
<reference evidence="10" key="1">
    <citation type="submission" date="2016-03" db="EMBL/GenBank/DDBJ databases">
        <authorList>
            <person name="Devillers Hugo."/>
        </authorList>
    </citation>
    <scope>NUCLEOTIDE SEQUENCE [LARGE SCALE GENOMIC DNA]</scope>
</reference>
<evidence type="ECO:0000259" key="8">
    <source>
        <dbReference type="PROSITE" id="PS50072"/>
    </source>
</evidence>
<dbReference type="InterPro" id="IPR011990">
    <property type="entry name" value="TPR-like_helical_dom_sf"/>
</dbReference>
<dbReference type="AlphaFoldDB" id="A0A1G4JLG5"/>
<dbReference type="GO" id="GO:0051082">
    <property type="term" value="F:unfolded protein binding"/>
    <property type="evidence" value="ECO:0007669"/>
    <property type="project" value="UniProtKB-ARBA"/>
</dbReference>
<dbReference type="PROSITE" id="PS50072">
    <property type="entry name" value="CSA_PPIASE_2"/>
    <property type="match status" value="1"/>
</dbReference>
<dbReference type="InterPro" id="IPR020892">
    <property type="entry name" value="Cyclophilin-type_PPIase_CS"/>
</dbReference>
<dbReference type="Pfam" id="PF00160">
    <property type="entry name" value="Pro_isomerase"/>
    <property type="match status" value="1"/>
</dbReference>
<evidence type="ECO:0000256" key="4">
    <source>
        <dbReference type="ARBA" id="ARBA00022803"/>
    </source>
</evidence>
<dbReference type="PANTHER" id="PTHR11071:SF561">
    <property type="entry name" value="PEPTIDYL-PROLYL CIS-TRANS ISOMERASE D-RELATED"/>
    <property type="match status" value="1"/>
</dbReference>
<sequence length="394" mass="44343">MSESFVFLDVNIGTEPIGRIVIELFGDKAPKTCKNFQTLCSDGIEINKRRFGYKNNCFHRIIKTFMIQAGDIVFGSGGQNSTKSSEIGKGGCSIFAQEQEFETQDSLDGIQCYGDFADENLGEFSEPFMVAMANMGTENSNSSQFFITTQAASHLNNKHSIFGRVIHGKSVVRTVERCSVDSDGFPAESVFLKDCGVWNKSMPIPVFNTSNNPIGGDVYEEFPDDDLNFDKESSEKAFEAATIIKDSGSLLFKHNNYKDALFKYKKSLRYVNEFIPEIDVNKEFNGKFINLKAKLYLNISLVYFQLKSFEDSLTYSTYLLEMSESSPLDRAKALYRQGNCHFAKNRFDKALTAYASCKELNPKDSVVDKKIADTEKCLEQAKEKTRKSLAKFFG</sequence>
<dbReference type="GO" id="GO:0016018">
    <property type="term" value="F:cyclosporin A binding"/>
    <property type="evidence" value="ECO:0007669"/>
    <property type="project" value="TreeGrafter"/>
</dbReference>
<dbReference type="FunFam" id="1.25.40.10:FF:000029">
    <property type="entry name" value="peptidyl-prolyl cis-trans isomerase D"/>
    <property type="match status" value="1"/>
</dbReference>
<dbReference type="InterPro" id="IPR029000">
    <property type="entry name" value="Cyclophilin-like_dom_sf"/>
</dbReference>
<keyword evidence="5" id="KW-0697">Rotamase</keyword>
<dbReference type="Gene3D" id="2.40.100.10">
    <property type="entry name" value="Cyclophilin-like"/>
    <property type="match status" value="1"/>
</dbReference>
<dbReference type="PROSITE" id="PS50005">
    <property type="entry name" value="TPR"/>
    <property type="match status" value="1"/>
</dbReference>
<keyword evidence="4 7" id="KW-0802">TPR repeat</keyword>
<comment type="catalytic activity">
    <reaction evidence="1">
        <text>[protein]-peptidylproline (omega=180) = [protein]-peptidylproline (omega=0)</text>
        <dbReference type="Rhea" id="RHEA:16237"/>
        <dbReference type="Rhea" id="RHEA-COMP:10747"/>
        <dbReference type="Rhea" id="RHEA-COMP:10748"/>
        <dbReference type="ChEBI" id="CHEBI:83833"/>
        <dbReference type="ChEBI" id="CHEBI:83834"/>
        <dbReference type="EC" id="5.2.1.8"/>
    </reaction>
</comment>
<dbReference type="SUPFAM" id="SSF50891">
    <property type="entry name" value="Cyclophilin-like"/>
    <property type="match status" value="1"/>
</dbReference>
<gene>
    <name evidence="9" type="ORF">LAME_0E12156G</name>
</gene>
<dbReference type="EMBL" id="LT598481">
    <property type="protein sequence ID" value="SCU91348.1"/>
    <property type="molecule type" value="Genomic_DNA"/>
</dbReference>
<name>A0A1G4JLG5_9SACH</name>
<dbReference type="GO" id="GO:0042026">
    <property type="term" value="P:protein refolding"/>
    <property type="evidence" value="ECO:0007669"/>
    <property type="project" value="UniProtKB-ARBA"/>
</dbReference>
<evidence type="ECO:0000313" key="9">
    <source>
        <dbReference type="EMBL" id="SCU91348.1"/>
    </source>
</evidence>
<dbReference type="PROSITE" id="PS00170">
    <property type="entry name" value="CSA_PPIASE_1"/>
    <property type="match status" value="1"/>
</dbReference>